<reference evidence="2 3" key="1">
    <citation type="submission" date="2016-10" db="EMBL/GenBank/DDBJ databases">
        <authorList>
            <person name="de Groot N.N."/>
        </authorList>
    </citation>
    <scope>NUCLEOTIDE SEQUENCE [LARGE SCALE GENOMIC DNA]</scope>
    <source>
        <strain evidence="2 3">SP2</strain>
    </source>
</reference>
<accession>A0A1I3PEU2</accession>
<evidence type="ECO:0000313" key="3">
    <source>
        <dbReference type="Proteomes" id="UP000182829"/>
    </source>
</evidence>
<proteinExistence type="predicted"/>
<dbReference type="AlphaFoldDB" id="A0A1I3PEU2"/>
<sequence length="107" mass="12128">MDCEIRVLDGDTERHSETFELEPPESETGMTRESLDCQWPDAGQFRITATEGGKEETTDLTDDDHERYVVSVTKDFMSAGLSIWAQPYAEIEDVDDEIEICGFVDDD</sequence>
<dbReference type="EMBL" id="FORO01000017">
    <property type="protein sequence ID" value="SFJ19993.1"/>
    <property type="molecule type" value="Genomic_DNA"/>
</dbReference>
<name>A0A1I3PEU2_9EURY</name>
<feature type="compositionally biased region" description="Basic and acidic residues" evidence="1">
    <location>
        <begin position="1"/>
        <end position="18"/>
    </location>
</feature>
<dbReference type="Proteomes" id="UP000182829">
    <property type="component" value="Unassembled WGS sequence"/>
</dbReference>
<feature type="region of interest" description="Disordered" evidence="1">
    <location>
        <begin position="1"/>
        <end position="32"/>
    </location>
</feature>
<organism evidence="2 3">
    <name type="scientific">Natronobacterium gregoryi</name>
    <dbReference type="NCBI Taxonomy" id="44930"/>
    <lineage>
        <taxon>Archaea</taxon>
        <taxon>Methanobacteriati</taxon>
        <taxon>Methanobacteriota</taxon>
        <taxon>Stenosarchaea group</taxon>
        <taxon>Halobacteria</taxon>
        <taxon>Halobacteriales</taxon>
        <taxon>Natrialbaceae</taxon>
        <taxon>Natronobacterium</taxon>
    </lineage>
</organism>
<evidence type="ECO:0000313" key="2">
    <source>
        <dbReference type="EMBL" id="SFJ19993.1"/>
    </source>
</evidence>
<protein>
    <submittedName>
        <fullName evidence="2">Uncharacterized protein</fullName>
    </submittedName>
</protein>
<gene>
    <name evidence="2" type="ORF">SAMN05443661_11751</name>
</gene>
<evidence type="ECO:0000256" key="1">
    <source>
        <dbReference type="SAM" id="MobiDB-lite"/>
    </source>
</evidence>